<dbReference type="Gene3D" id="1.10.1130.10">
    <property type="entry name" value="Flavocytochrome C3, Chain A"/>
    <property type="match status" value="1"/>
</dbReference>
<dbReference type="InterPro" id="IPR009056">
    <property type="entry name" value="Cyt_c-like_dom"/>
</dbReference>
<protein>
    <submittedName>
        <fullName evidence="5">Multiheme c-type cytochrome</fullName>
    </submittedName>
</protein>
<dbReference type="PANTHER" id="PTHR47197">
    <property type="entry name" value="PROTEIN NIRF"/>
    <property type="match status" value="1"/>
</dbReference>
<feature type="domain" description="Cytochrome c" evidence="4">
    <location>
        <begin position="399"/>
        <end position="512"/>
    </location>
</feature>
<evidence type="ECO:0000259" key="4">
    <source>
        <dbReference type="PROSITE" id="PS51007"/>
    </source>
</evidence>
<dbReference type="SUPFAM" id="SSF50974">
    <property type="entry name" value="Nitrous oxide reductase, N-terminal domain"/>
    <property type="match status" value="1"/>
</dbReference>
<accession>A0ABV7HNA2</accession>
<evidence type="ECO:0000313" key="5">
    <source>
        <dbReference type="EMBL" id="MFC3153127.1"/>
    </source>
</evidence>
<sequence length="960" mass="106968">MSLRLSCILLLWITLWPLASFGMAHNKSSSFVLDDARNRIISANFDTGSVSTLDKASGERLSEVRIGQDIRRIALSSDESSVILATDYLADEVVLLDADSLKELNRIEVPSRPFGVVFDSEKHRFYVTSFEQHKLLVVSTDGDLVAEIDTAETPRGLAWLEDGRLLISHALTGEVSIYLTEFEVPKLDKVIQLAETPSHPIKTTPQGRPRRLDNIAISSDGSQAWLPHVLWSFGHNFQFQSTIFPAVSVLDLTPGKEQERVEERKQLFQQINILEKGNKTRIVSNPHDAVFTEGDQKVVVSLAGSEDLMVFDLSRQGKASKKRHRRKKFQGGAKVTQIYRHVPGDNPKGLVTQGQRLFVQNAMSLDVSTFNLGDGGPFSKIKLEKEVFAELVSEDPLPAPLRLGKSLFNSANSDDYSPSIAGDFWMSCDSCHIDGFNFTNRYLLNDGQKDKYQNALTGHVDVRKMIAGDPVGAYVDIIQKTQGGMPGIDPEHPPVAVAKQMTALNAYVRAQENLPYLSTWLRLDDETPYAHPEDWINSAKCADCHSTIYDQWADSNHGMNMDHPFYRFHEDFAAKEEGEEFRVLCRGCHAPQMVINGESQAFSEFGDMREAGGASLKNRLSHGLAVNERGTGCEFCHRIVKAENAGGNADMTVNLKDRASYIFENVDNPVAQWLADKQINAQPGAHKASYSDPSLYQDSLYCATCHNEFTTGMGANVNDNYGEWLASKFNNPDEPEQHKTCIDCHMTPDVTHFSAQAGRSTEGGPMKAQLRSHHFTGGNYYFTGMRSAEHQQLSVDILKTAATLAVTLNNGELQVAVTNERSGHHLPGGSRRQVWLEVIATDEQGQTLFESGVMRNGYIPKDSRKFIKIGVDEDGQPVGLRFWRYVKIGKDTRIASGETRVEHFSLPDYSGELTVSVRLLYQVFSKQLVETVQAAFPDEDIPEVDVVEMTKQLVRFPPQS</sequence>
<dbReference type="InterPro" id="IPR023155">
    <property type="entry name" value="Cyt_c-552/4"/>
</dbReference>
<evidence type="ECO:0000256" key="3">
    <source>
        <dbReference type="PROSITE-ProRule" id="PRU00433"/>
    </source>
</evidence>
<evidence type="ECO:0000313" key="6">
    <source>
        <dbReference type="Proteomes" id="UP001595476"/>
    </source>
</evidence>
<organism evidence="5 6">
    <name type="scientific">Litoribrevibacter euphylliae</name>
    <dbReference type="NCBI Taxonomy" id="1834034"/>
    <lineage>
        <taxon>Bacteria</taxon>
        <taxon>Pseudomonadati</taxon>
        <taxon>Pseudomonadota</taxon>
        <taxon>Gammaproteobacteria</taxon>
        <taxon>Oceanospirillales</taxon>
        <taxon>Oceanospirillaceae</taxon>
        <taxon>Litoribrevibacter</taxon>
    </lineage>
</organism>
<dbReference type="InterPro" id="IPR036280">
    <property type="entry name" value="Multihaem_cyt_sf"/>
</dbReference>
<dbReference type="InterPro" id="IPR051200">
    <property type="entry name" value="Host-pathogen_enzymatic-act"/>
</dbReference>
<evidence type="ECO:0000256" key="1">
    <source>
        <dbReference type="ARBA" id="ARBA00022723"/>
    </source>
</evidence>
<name>A0ABV7HNA2_9GAMM</name>
<keyword evidence="1 3" id="KW-0479">Metal-binding</keyword>
<dbReference type="RefSeq" id="WP_386723042.1">
    <property type="nucleotide sequence ID" value="NZ_JBHRSZ010000007.1"/>
</dbReference>
<dbReference type="InterPro" id="IPR011045">
    <property type="entry name" value="N2O_reductase_N"/>
</dbReference>
<proteinExistence type="predicted"/>
<dbReference type="PROSITE" id="PS51007">
    <property type="entry name" value="CYTC"/>
    <property type="match status" value="1"/>
</dbReference>
<keyword evidence="3" id="KW-0349">Heme</keyword>
<dbReference type="PANTHER" id="PTHR47197:SF3">
    <property type="entry name" value="DIHYDRO-HEME D1 DEHYDROGENASE"/>
    <property type="match status" value="1"/>
</dbReference>
<dbReference type="EMBL" id="JBHRSZ010000007">
    <property type="protein sequence ID" value="MFC3153127.1"/>
    <property type="molecule type" value="Genomic_DNA"/>
</dbReference>
<dbReference type="InterPro" id="IPR015943">
    <property type="entry name" value="WD40/YVTN_repeat-like_dom_sf"/>
</dbReference>
<dbReference type="SUPFAM" id="SSF48695">
    <property type="entry name" value="Multiheme cytochromes"/>
    <property type="match status" value="1"/>
</dbReference>
<dbReference type="Pfam" id="PF13435">
    <property type="entry name" value="Cytochrome_C554"/>
    <property type="match status" value="1"/>
</dbReference>
<dbReference type="Gene3D" id="2.130.10.10">
    <property type="entry name" value="YVTN repeat-like/Quinoprotein amine dehydrogenase"/>
    <property type="match status" value="1"/>
</dbReference>
<evidence type="ECO:0000256" key="2">
    <source>
        <dbReference type="ARBA" id="ARBA00023004"/>
    </source>
</evidence>
<gene>
    <name evidence="5" type="ORF">ACFOEK_18955</name>
</gene>
<dbReference type="Proteomes" id="UP001595476">
    <property type="component" value="Unassembled WGS sequence"/>
</dbReference>
<comment type="caution">
    <text evidence="5">The sequence shown here is derived from an EMBL/GenBank/DDBJ whole genome shotgun (WGS) entry which is preliminary data.</text>
</comment>
<keyword evidence="2 3" id="KW-0408">Iron</keyword>
<keyword evidence="6" id="KW-1185">Reference proteome</keyword>
<reference evidence="6" key="1">
    <citation type="journal article" date="2019" name="Int. J. Syst. Evol. Microbiol.">
        <title>The Global Catalogue of Microorganisms (GCM) 10K type strain sequencing project: providing services to taxonomists for standard genome sequencing and annotation.</title>
        <authorList>
            <consortium name="The Broad Institute Genomics Platform"/>
            <consortium name="The Broad Institute Genome Sequencing Center for Infectious Disease"/>
            <person name="Wu L."/>
            <person name="Ma J."/>
        </authorList>
    </citation>
    <scope>NUCLEOTIDE SEQUENCE [LARGE SCALE GENOMIC DNA]</scope>
    <source>
        <strain evidence="6">KCTC 52438</strain>
    </source>
</reference>